<dbReference type="GO" id="GO:0006221">
    <property type="term" value="P:pyrimidine nucleotide biosynthetic process"/>
    <property type="evidence" value="ECO:0007669"/>
    <property type="project" value="UniProtKB-KW"/>
</dbReference>
<dbReference type="Proteomes" id="UP001337580">
    <property type="component" value="Chromosome"/>
</dbReference>
<proteinExistence type="inferred from homology"/>
<dbReference type="InterPro" id="IPR036914">
    <property type="entry name" value="MGS-like_dom_sf"/>
</dbReference>
<dbReference type="Gene3D" id="3.30.470.20">
    <property type="entry name" value="ATP-grasp fold, B domain"/>
    <property type="match status" value="2"/>
</dbReference>
<comment type="catalytic activity">
    <reaction evidence="14">
        <text>hydrogencarbonate + NH4(+) + 2 ATP = carbamoyl phosphate + 2 ADP + phosphate + 2 H(+)</text>
        <dbReference type="Rhea" id="RHEA:18029"/>
        <dbReference type="ChEBI" id="CHEBI:15378"/>
        <dbReference type="ChEBI" id="CHEBI:17544"/>
        <dbReference type="ChEBI" id="CHEBI:28938"/>
        <dbReference type="ChEBI" id="CHEBI:30616"/>
        <dbReference type="ChEBI" id="CHEBI:43474"/>
        <dbReference type="ChEBI" id="CHEBI:58228"/>
        <dbReference type="ChEBI" id="CHEBI:456216"/>
        <dbReference type="EC" id="6.3.4.16"/>
    </reaction>
</comment>
<dbReference type="FunFam" id="3.30.470.20:FF:000001">
    <property type="entry name" value="Carbamoyl-phosphate synthase large chain"/>
    <property type="match status" value="1"/>
</dbReference>
<organism evidence="19">
    <name type="scientific">Candidatus Improbicoccus pseudotrichonymphae</name>
    <dbReference type="NCBI Taxonomy" id="3033792"/>
    <lineage>
        <taxon>Bacteria</taxon>
        <taxon>Bacillati</taxon>
        <taxon>Bacillota</taxon>
        <taxon>Clostridia</taxon>
        <taxon>Candidatus Improbicoccus</taxon>
    </lineage>
</organism>
<dbReference type="EMBL" id="AP027924">
    <property type="protein sequence ID" value="BED91983.1"/>
    <property type="molecule type" value="Genomic_DNA"/>
</dbReference>
<evidence type="ECO:0000256" key="10">
    <source>
        <dbReference type="ARBA" id="ARBA00022840"/>
    </source>
</evidence>
<evidence type="ECO:0000256" key="1">
    <source>
        <dbReference type="ARBA" id="ARBA00001936"/>
    </source>
</evidence>
<evidence type="ECO:0000256" key="9">
    <source>
        <dbReference type="ARBA" id="ARBA00022741"/>
    </source>
</evidence>
<dbReference type="InterPro" id="IPR011607">
    <property type="entry name" value="MGS-like_dom"/>
</dbReference>
<dbReference type="InterPro" id="IPR058047">
    <property type="entry name" value="CPSase_preATP-grasp"/>
</dbReference>
<keyword evidence="6" id="KW-0028">Amino-acid biosynthesis</keyword>
<dbReference type="PROSITE" id="PS50975">
    <property type="entry name" value="ATP_GRASP"/>
    <property type="match status" value="2"/>
</dbReference>
<evidence type="ECO:0000313" key="19">
    <source>
        <dbReference type="EMBL" id="BED91983.1"/>
    </source>
</evidence>
<dbReference type="InterPro" id="IPR016185">
    <property type="entry name" value="PreATP-grasp_dom_sf"/>
</dbReference>
<feature type="domain" description="ATP-grasp" evidence="17">
    <location>
        <begin position="669"/>
        <end position="860"/>
    </location>
</feature>
<dbReference type="GO" id="GO:0006541">
    <property type="term" value="P:glutamine metabolic process"/>
    <property type="evidence" value="ECO:0007669"/>
    <property type="project" value="TreeGrafter"/>
</dbReference>
<keyword evidence="9 16" id="KW-0547">Nucleotide-binding</keyword>
<feature type="domain" description="MGS-like" evidence="18">
    <location>
        <begin position="927"/>
        <end position="1062"/>
    </location>
</feature>
<evidence type="ECO:0000256" key="4">
    <source>
        <dbReference type="ARBA" id="ARBA00022571"/>
    </source>
</evidence>
<evidence type="ECO:0000256" key="7">
    <source>
        <dbReference type="ARBA" id="ARBA00022723"/>
    </source>
</evidence>
<evidence type="ECO:0000259" key="18">
    <source>
        <dbReference type="PROSITE" id="PS51855"/>
    </source>
</evidence>
<dbReference type="KEGG" id="ips:CfP315_0542"/>
<dbReference type="PANTHER" id="PTHR11405:SF53">
    <property type="entry name" value="CARBAMOYL-PHOSPHATE SYNTHASE [AMMONIA], MITOCHONDRIAL"/>
    <property type="match status" value="1"/>
</dbReference>
<dbReference type="InterPro" id="IPR005483">
    <property type="entry name" value="CPSase_dom"/>
</dbReference>
<evidence type="ECO:0000256" key="14">
    <source>
        <dbReference type="ARBA" id="ARBA00047359"/>
    </source>
</evidence>
<comment type="pathway">
    <text evidence="2">Amino-acid biosynthesis; L-arginine biosynthesis; carbamoyl phosphate from bicarbonate: step 1/1.</text>
</comment>
<evidence type="ECO:0000256" key="13">
    <source>
        <dbReference type="ARBA" id="ARBA00023211"/>
    </source>
</evidence>
<dbReference type="SUPFAM" id="SSF48108">
    <property type="entry name" value="Carbamoyl phosphate synthetase, large subunit connection domain"/>
    <property type="match status" value="1"/>
</dbReference>
<dbReference type="NCBIfam" id="NF009455">
    <property type="entry name" value="PRK12815.1"/>
    <property type="match status" value="1"/>
</dbReference>
<dbReference type="GO" id="GO:0004088">
    <property type="term" value="F:carbamoyl-phosphate synthase (glutamine-hydrolyzing) activity"/>
    <property type="evidence" value="ECO:0007669"/>
    <property type="project" value="UniProtKB-EC"/>
</dbReference>
<accession>A0AA48HV82</accession>
<dbReference type="FunFam" id="3.40.50.20:FF:000001">
    <property type="entry name" value="Carbamoyl-phosphate synthase large chain"/>
    <property type="match status" value="2"/>
</dbReference>
<dbReference type="Gene3D" id="3.30.1490.20">
    <property type="entry name" value="ATP-grasp fold, A domain"/>
    <property type="match status" value="1"/>
</dbReference>
<evidence type="ECO:0000256" key="6">
    <source>
        <dbReference type="ARBA" id="ARBA00022605"/>
    </source>
</evidence>
<dbReference type="InterPro" id="IPR036897">
    <property type="entry name" value="CarbamoylP_synth_lsu_oligo_sf"/>
</dbReference>
<evidence type="ECO:0000259" key="17">
    <source>
        <dbReference type="PROSITE" id="PS50975"/>
    </source>
</evidence>
<evidence type="ECO:0000256" key="8">
    <source>
        <dbReference type="ARBA" id="ARBA00022737"/>
    </source>
</evidence>
<gene>
    <name evidence="19" type="ORF">CfP315_0542</name>
</gene>
<evidence type="ECO:0000256" key="3">
    <source>
        <dbReference type="ARBA" id="ARBA00009799"/>
    </source>
</evidence>
<dbReference type="SUPFAM" id="SSF52440">
    <property type="entry name" value="PreATP-grasp domain"/>
    <property type="match status" value="2"/>
</dbReference>
<name>A0AA48HV82_9FIRM</name>
<keyword evidence="10 16" id="KW-0067">ATP-binding</keyword>
<dbReference type="SUPFAM" id="SSF56059">
    <property type="entry name" value="Glutathione synthetase ATP-binding domain-like"/>
    <property type="match status" value="2"/>
</dbReference>
<dbReference type="InterPro" id="IPR013815">
    <property type="entry name" value="ATP_grasp_subdomain_1"/>
</dbReference>
<dbReference type="PRINTS" id="PR00098">
    <property type="entry name" value="CPSASE"/>
</dbReference>
<dbReference type="Pfam" id="PF02786">
    <property type="entry name" value="CPSase_L_D2"/>
    <property type="match status" value="2"/>
</dbReference>
<dbReference type="PROSITE" id="PS00866">
    <property type="entry name" value="CPSASE_1"/>
    <property type="match status" value="2"/>
</dbReference>
<dbReference type="InterPro" id="IPR011761">
    <property type="entry name" value="ATP-grasp"/>
</dbReference>
<dbReference type="SUPFAM" id="SSF52335">
    <property type="entry name" value="Methylglyoxal synthase-like"/>
    <property type="match status" value="1"/>
</dbReference>
<dbReference type="PROSITE" id="PS00867">
    <property type="entry name" value="CPSASE_2"/>
    <property type="match status" value="2"/>
</dbReference>
<dbReference type="InterPro" id="IPR005480">
    <property type="entry name" value="CPSase_lsu_oligo"/>
</dbReference>
<reference evidence="19" key="1">
    <citation type="journal article" date="2023" name="ISME J.">
        <title>Emergence of putative energy parasites within Clostridia revealed by genome analysis of a novel endosymbiotic clade.</title>
        <authorList>
            <person name="Takahashi K."/>
            <person name="Kuwahara H."/>
            <person name="Horikawa Y."/>
            <person name="Izawa K."/>
            <person name="Kato D."/>
            <person name="Inagaki T."/>
            <person name="Yuki M."/>
            <person name="Ohkuma M."/>
            <person name="Hongoh Y."/>
        </authorList>
    </citation>
    <scope>NUCLEOTIDE SEQUENCE</scope>
    <source>
        <strain evidence="19">CfP3-15</strain>
    </source>
</reference>
<evidence type="ECO:0000256" key="16">
    <source>
        <dbReference type="PROSITE-ProRule" id="PRU00409"/>
    </source>
</evidence>
<dbReference type="GO" id="GO:0004087">
    <property type="term" value="F:carbamoyl-phosphate synthase (ammonia) activity"/>
    <property type="evidence" value="ECO:0007669"/>
    <property type="project" value="UniProtKB-EC"/>
</dbReference>
<dbReference type="GO" id="GO:0006526">
    <property type="term" value="P:L-arginine biosynthetic process"/>
    <property type="evidence" value="ECO:0007669"/>
    <property type="project" value="UniProtKB-KW"/>
</dbReference>
<dbReference type="SMART" id="SM00851">
    <property type="entry name" value="MGS"/>
    <property type="match status" value="1"/>
</dbReference>
<comment type="similarity">
    <text evidence="3">Belongs to the CarB family.</text>
</comment>
<evidence type="ECO:0000256" key="5">
    <source>
        <dbReference type="ARBA" id="ARBA00022598"/>
    </source>
</evidence>
<dbReference type="SMART" id="SM01096">
    <property type="entry name" value="CPSase_L_D3"/>
    <property type="match status" value="1"/>
</dbReference>
<dbReference type="PANTHER" id="PTHR11405">
    <property type="entry name" value="CARBAMOYLTRANSFERASE FAMILY MEMBER"/>
    <property type="match status" value="1"/>
</dbReference>
<comment type="cofactor">
    <cofactor evidence="1">
        <name>Mn(2+)</name>
        <dbReference type="ChEBI" id="CHEBI:29035"/>
    </cofactor>
</comment>
<protein>
    <submittedName>
        <fullName evidence="19">Carbamoyl-phosphate synthase large subunit</fullName>
    </submittedName>
</protein>
<dbReference type="InterPro" id="IPR005479">
    <property type="entry name" value="CPAse_ATP-bd"/>
</dbReference>
<dbReference type="Gene3D" id="1.10.1030.10">
    <property type="entry name" value="Carbamoyl-phosphate synthetase, large subunit oligomerisation domain"/>
    <property type="match status" value="1"/>
</dbReference>
<dbReference type="Pfam" id="PF02142">
    <property type="entry name" value="MGS"/>
    <property type="match status" value="1"/>
</dbReference>
<dbReference type="GO" id="GO:0005524">
    <property type="term" value="F:ATP binding"/>
    <property type="evidence" value="ECO:0007669"/>
    <property type="project" value="UniProtKB-UniRule"/>
</dbReference>
<dbReference type="PROSITE" id="PS51855">
    <property type="entry name" value="MGS"/>
    <property type="match status" value="1"/>
</dbReference>
<dbReference type="NCBIfam" id="NF003671">
    <property type="entry name" value="PRK05294.1"/>
    <property type="match status" value="1"/>
</dbReference>
<dbReference type="InterPro" id="IPR006275">
    <property type="entry name" value="CPSase_lsu"/>
</dbReference>
<dbReference type="Gene3D" id="3.40.50.1380">
    <property type="entry name" value="Methylglyoxal synthase-like domain"/>
    <property type="match status" value="1"/>
</dbReference>
<keyword evidence="7" id="KW-0479">Metal-binding</keyword>
<dbReference type="FunFam" id="1.10.1030.10:FF:000002">
    <property type="entry name" value="Carbamoyl-phosphate synthase large chain"/>
    <property type="match status" value="1"/>
</dbReference>
<feature type="domain" description="ATP-grasp" evidence="17">
    <location>
        <begin position="133"/>
        <end position="327"/>
    </location>
</feature>
<dbReference type="FunFam" id="3.30.470.20:FF:000026">
    <property type="entry name" value="Carbamoyl-phosphate synthase large chain"/>
    <property type="match status" value="1"/>
</dbReference>
<keyword evidence="8" id="KW-0677">Repeat</keyword>
<keyword evidence="5" id="KW-0436">Ligase</keyword>
<keyword evidence="4" id="KW-0055">Arginine biosynthesis</keyword>
<keyword evidence="11" id="KW-0460">Magnesium</keyword>
<dbReference type="Gene3D" id="3.40.50.20">
    <property type="match status" value="2"/>
</dbReference>
<keyword evidence="12" id="KW-0665">Pyrimidine biosynthesis</keyword>
<evidence type="ECO:0000256" key="15">
    <source>
        <dbReference type="ARBA" id="ARBA00048816"/>
    </source>
</evidence>
<evidence type="ECO:0000256" key="11">
    <source>
        <dbReference type="ARBA" id="ARBA00022842"/>
    </source>
</evidence>
<dbReference type="Pfam" id="PF02787">
    <property type="entry name" value="CPSase_L_D3"/>
    <property type="match status" value="1"/>
</dbReference>
<keyword evidence="13" id="KW-0464">Manganese</keyword>
<dbReference type="Pfam" id="PF25596">
    <property type="entry name" value="CPSase_L_D1"/>
    <property type="match status" value="2"/>
</dbReference>
<dbReference type="GO" id="GO:0005737">
    <property type="term" value="C:cytoplasm"/>
    <property type="evidence" value="ECO:0007669"/>
    <property type="project" value="TreeGrafter"/>
</dbReference>
<dbReference type="AlphaFoldDB" id="A0AA48HV82"/>
<dbReference type="GO" id="GO:0046872">
    <property type="term" value="F:metal ion binding"/>
    <property type="evidence" value="ECO:0007669"/>
    <property type="project" value="UniProtKB-KW"/>
</dbReference>
<dbReference type="NCBIfam" id="TIGR01369">
    <property type="entry name" value="CPSaseII_lrg"/>
    <property type="match status" value="1"/>
</dbReference>
<evidence type="ECO:0000256" key="12">
    <source>
        <dbReference type="ARBA" id="ARBA00022975"/>
    </source>
</evidence>
<evidence type="ECO:0000256" key="2">
    <source>
        <dbReference type="ARBA" id="ARBA00005077"/>
    </source>
</evidence>
<sequence length="1062" mass="118960">MPKNKNIKKILVIGSGPVVIGQGAEFDYSGTQACLALKELGYEIILVNSNPATIMTDRNIAHKIYLEPLDLEHLRKIILKEKPDALLGTFGGQTGLNLTVELFYDGVLKKINCEIIGTSVDAIEQAENREKFIELCRKTGQKCVDSIITTSVEGIMNAAKEMGYPVVLRPAYTLGGTGGGFAENKEELIRLGINAIQSSPIRQVLVEKSIKGFKEIEYEIIRDANGTVINICNMENLDPVGVHTGDSIVICPSQTLSNREYQTLRTAAVNIVDELKIVGGCNVQFAVDPDSFDYFVIEINPRISRSSALASKASGYPIARVCALLACGLGLEEVKISSTIAAFEPSLDYVVTKIPRFPFDKFDKACRKLNTQMKSTGEVMAIGRNFEESFLKAIRSLELSTSYIRLQKFEDSTLGELYEKIRNSTDEQIFIIAQILRMNGDISKINEITKIDTFFLNKIKNIVDFEKKISRNINPDILKEAKKLGFPDEYIAFLCNKTQREIYDIRMKNNIKPVYKMIDTCSSEFDSYVPYFYSTYNGQENESRISSNKNKIVVLGSGPIRIGQGIEFDYSTVHAVLTLRKFDYEVIVINNNPSTVSTDYTFSNKLYFEPLQLEDILNVLDIEKPEGVIVSLGGQTPINLAELLQNFGVKVIGTQVESIKIAEDRNEFEEFLNRLSIPRPKGKIIYSKDQGYAAAEEIGYPVLIRPSFVLGGRAMKIVHSKLELSIYLKEAETISKGKPILIDKYISGKEFEVDAVSDGEEVFVPTVMEHFEKTGIHSGDSIISYSSFSISKSTEEKIIKYTKELGLNLKIIGMFNIQYIVDENENVYVIEVNPRSSRTVPFISKACCLNLVEIATKVQIGFSLKNLNINNKVVRKYFVKVPVFSSSKILEADIYLSPEMKSTGEAIGSGDTLNEAFFNGLKASGFNTLFPGIILVSVSDEHKSQAVPIVRRFIDLNFNIEATKGTYNFLIENGIDKERVILRKKISDGDDEILKLIGEKYYSYIINTLSFSESNNRDGFLIRRKTIESGVSIFTSLDTVNMFLNAIEEIKIRKCHMVQNEN</sequence>
<comment type="catalytic activity">
    <reaction evidence="15">
        <text>hydrogencarbonate + L-glutamine + 2 ATP + H2O = carbamoyl phosphate + L-glutamate + 2 ADP + phosphate + 2 H(+)</text>
        <dbReference type="Rhea" id="RHEA:18633"/>
        <dbReference type="ChEBI" id="CHEBI:15377"/>
        <dbReference type="ChEBI" id="CHEBI:15378"/>
        <dbReference type="ChEBI" id="CHEBI:17544"/>
        <dbReference type="ChEBI" id="CHEBI:29985"/>
        <dbReference type="ChEBI" id="CHEBI:30616"/>
        <dbReference type="ChEBI" id="CHEBI:43474"/>
        <dbReference type="ChEBI" id="CHEBI:58228"/>
        <dbReference type="ChEBI" id="CHEBI:58359"/>
        <dbReference type="ChEBI" id="CHEBI:456216"/>
        <dbReference type="EC" id="6.3.5.5"/>
    </reaction>
</comment>